<feature type="active site" description="Proton donor/acceptor" evidence="5">
    <location>
        <position position="123"/>
    </location>
</feature>
<reference evidence="9" key="2">
    <citation type="journal article" date="2023" name="Proc. Natl. Acad. Sci. U.S.A.">
        <title>A global phylogenomic analysis of the shiitake genus Lentinula.</title>
        <authorList>
            <person name="Sierra-Patev S."/>
            <person name="Min B."/>
            <person name="Naranjo-Ortiz M."/>
            <person name="Looney B."/>
            <person name="Konkel Z."/>
            <person name="Slot J.C."/>
            <person name="Sakamoto Y."/>
            <person name="Steenwyk J.L."/>
            <person name="Rokas A."/>
            <person name="Carro J."/>
            <person name="Camarero S."/>
            <person name="Ferreira P."/>
            <person name="Molpeceres G."/>
            <person name="Ruiz-Duenas F.J."/>
            <person name="Serrano A."/>
            <person name="Henrissat B."/>
            <person name="Drula E."/>
            <person name="Hughes K.W."/>
            <person name="Mata J.L."/>
            <person name="Ishikawa N.K."/>
            <person name="Vargas-Isla R."/>
            <person name="Ushijima S."/>
            <person name="Smith C.A."/>
            <person name="Donoghue J."/>
            <person name="Ahrendt S."/>
            <person name="Andreopoulos W."/>
            <person name="He G."/>
            <person name="LaButti K."/>
            <person name="Lipzen A."/>
            <person name="Ng V."/>
            <person name="Riley R."/>
            <person name="Sandor L."/>
            <person name="Barry K."/>
            <person name="Martinez A.T."/>
            <person name="Xiao Y."/>
            <person name="Gibbons J.G."/>
            <person name="Terashima K."/>
            <person name="Grigoriev I.V."/>
            <person name="Hibbett D."/>
        </authorList>
    </citation>
    <scope>NUCLEOTIDE SEQUENCE</scope>
    <source>
        <strain evidence="9">ET3784</strain>
    </source>
</reference>
<comment type="caution">
    <text evidence="9">The sequence shown here is derived from an EMBL/GenBank/DDBJ whole genome shotgun (WGS) entry which is preliminary data.</text>
</comment>
<reference evidence="9" key="1">
    <citation type="submission" date="2022-08" db="EMBL/GenBank/DDBJ databases">
        <authorList>
            <consortium name="DOE Joint Genome Institute"/>
            <person name="Min B."/>
            <person name="Sierra-Patev S."/>
            <person name="Naranjo-Ortiz M."/>
            <person name="Looney B."/>
            <person name="Konkel Z."/>
            <person name="Slot J.C."/>
            <person name="Sakamoto Y."/>
            <person name="Steenwyk J.L."/>
            <person name="Rokas A."/>
            <person name="Carro J."/>
            <person name="Camarero S."/>
            <person name="Ferreira P."/>
            <person name="Molpeceres G."/>
            <person name="Ruiz-duenas F.J."/>
            <person name="Serrano A."/>
            <person name="Henrissat B."/>
            <person name="Drula E."/>
            <person name="Hughes K.W."/>
            <person name="Mata J.L."/>
            <person name="Ishikawa N.K."/>
            <person name="Vargas-Isla R."/>
            <person name="Ushijima S."/>
            <person name="Smith C.A."/>
            <person name="Ahrendt S."/>
            <person name="Andreopoulos W."/>
            <person name="He G."/>
            <person name="LaButti K."/>
            <person name="Lipzen A."/>
            <person name="Ng V."/>
            <person name="Riley R."/>
            <person name="Sandor L."/>
            <person name="Barry K."/>
            <person name="Martinez A.T."/>
            <person name="Xiao Y."/>
            <person name="Gibbons J.G."/>
            <person name="Terashima K."/>
            <person name="Hibbett D.S."/>
            <person name="Grigoriev I.V."/>
        </authorList>
    </citation>
    <scope>NUCLEOTIDE SEQUENCE</scope>
    <source>
        <strain evidence="9">ET3784</strain>
    </source>
</reference>
<dbReference type="GO" id="GO:0008311">
    <property type="term" value="F:double-stranded DNA 3'-5' DNA exonuclease activity"/>
    <property type="evidence" value="ECO:0007669"/>
    <property type="project" value="TreeGrafter"/>
</dbReference>
<keyword evidence="4 6" id="KW-0460">Magnesium</keyword>
<dbReference type="PANTHER" id="PTHR22748">
    <property type="entry name" value="AP ENDONUCLEASE"/>
    <property type="match status" value="1"/>
</dbReference>
<feature type="binding site" evidence="6">
    <location>
        <position position="123"/>
    </location>
    <ligand>
        <name>Mg(2+)</name>
        <dbReference type="ChEBI" id="CHEBI:18420"/>
        <label>1</label>
    </ligand>
</feature>
<dbReference type="InterPro" id="IPR005135">
    <property type="entry name" value="Endo/exonuclease/phosphatase"/>
</dbReference>
<sequence>MRRNRIILMGIQETKLKENEHLELMEQNKVLTIYNNPDPNGKAAGGEAFLINNDLARNKNISHEILIKGKASRLLIQLGPNDRLNIINAYTPNNEKEKTEFFKQLTRKIRKLKENDDIILMADFNAVTESTDRLPQRRDDPKVEEALEKLIKQIKGVDGWREANPERLDYTFTSKSNGSMARIDRIYVNKETKKNYSNWDIDTTLNLSDHKIITVFRNKENTPYIGTSQWKMTKDLVEYKPFKQRTGEILVELQEKLIEDRTCYKNPQQLWLKAKETITRIAMEMDKKRKAEINTKRKALRE</sequence>
<keyword evidence="2 6" id="KW-0479">Metal-binding</keyword>
<feature type="active site" description="Proton donor/acceptor" evidence="5">
    <location>
        <position position="210"/>
    </location>
</feature>
<evidence type="ECO:0000256" key="6">
    <source>
        <dbReference type="PIRSR" id="PIRSR604808-2"/>
    </source>
</evidence>
<dbReference type="GO" id="GO:0005634">
    <property type="term" value="C:nucleus"/>
    <property type="evidence" value="ECO:0007669"/>
    <property type="project" value="TreeGrafter"/>
</dbReference>
<evidence type="ECO:0000313" key="10">
    <source>
        <dbReference type="Proteomes" id="UP001176059"/>
    </source>
</evidence>
<keyword evidence="10" id="KW-1185">Reference proteome</keyword>
<feature type="binding site" evidence="6">
    <location>
        <position position="125"/>
    </location>
    <ligand>
        <name>Mg(2+)</name>
        <dbReference type="ChEBI" id="CHEBI:18420"/>
        <label>1</label>
    </ligand>
</feature>
<dbReference type="GO" id="GO:0008081">
    <property type="term" value="F:phosphoric diester hydrolase activity"/>
    <property type="evidence" value="ECO:0007669"/>
    <property type="project" value="TreeGrafter"/>
</dbReference>
<dbReference type="AlphaFoldDB" id="A0AA38J6Z2"/>
<dbReference type="PANTHER" id="PTHR22748:SF6">
    <property type="entry name" value="DNA-(APURINIC OR APYRIMIDINIC SITE) ENDONUCLEASE"/>
    <property type="match status" value="1"/>
</dbReference>
<dbReference type="CDD" id="cd09076">
    <property type="entry name" value="L1-EN"/>
    <property type="match status" value="1"/>
</dbReference>
<keyword evidence="6" id="KW-0464">Manganese</keyword>
<feature type="site" description="Important for catalytic activity" evidence="7">
    <location>
        <position position="184"/>
    </location>
</feature>
<evidence type="ECO:0000313" key="9">
    <source>
        <dbReference type="EMBL" id="KAJ3709943.1"/>
    </source>
</evidence>
<dbReference type="GO" id="GO:0003906">
    <property type="term" value="F:DNA-(apurinic or apyrimidinic site) endonuclease activity"/>
    <property type="evidence" value="ECO:0007669"/>
    <property type="project" value="TreeGrafter"/>
</dbReference>
<gene>
    <name evidence="9" type="ORF">DFJ43DRAFT_969346</name>
</gene>
<feature type="site" description="Transition state stabilizer" evidence="7">
    <location>
        <position position="125"/>
    </location>
</feature>
<protein>
    <submittedName>
        <fullName evidence="9">Endonuclease/exonuclease/phosphatase</fullName>
    </submittedName>
</protein>
<evidence type="ECO:0000259" key="8">
    <source>
        <dbReference type="Pfam" id="PF03372"/>
    </source>
</evidence>
<keyword evidence="3" id="KW-0378">Hydrolase</keyword>
<feature type="non-terminal residue" evidence="9">
    <location>
        <position position="302"/>
    </location>
</feature>
<evidence type="ECO:0000256" key="5">
    <source>
        <dbReference type="PIRSR" id="PIRSR604808-1"/>
    </source>
</evidence>
<dbReference type="Gene3D" id="3.60.10.10">
    <property type="entry name" value="Endonuclease/exonuclease/phosphatase"/>
    <property type="match status" value="1"/>
</dbReference>
<organism evidence="9 10">
    <name type="scientific">Lentinula guzmanii</name>
    <dbReference type="NCBI Taxonomy" id="2804957"/>
    <lineage>
        <taxon>Eukaryota</taxon>
        <taxon>Fungi</taxon>
        <taxon>Dikarya</taxon>
        <taxon>Basidiomycota</taxon>
        <taxon>Agaricomycotina</taxon>
        <taxon>Agaricomycetes</taxon>
        <taxon>Agaricomycetidae</taxon>
        <taxon>Agaricales</taxon>
        <taxon>Marasmiineae</taxon>
        <taxon>Omphalotaceae</taxon>
        <taxon>Lentinula</taxon>
    </lineage>
</organism>
<evidence type="ECO:0000256" key="3">
    <source>
        <dbReference type="ARBA" id="ARBA00022801"/>
    </source>
</evidence>
<name>A0AA38J6Z2_9AGAR</name>
<feature type="site" description="Interaction with DNA substrate" evidence="7">
    <location>
        <position position="210"/>
    </location>
</feature>
<evidence type="ECO:0000256" key="7">
    <source>
        <dbReference type="PIRSR" id="PIRSR604808-3"/>
    </source>
</evidence>
<dbReference type="InterPro" id="IPR004808">
    <property type="entry name" value="AP_endonuc_1"/>
</dbReference>
<proteinExistence type="inferred from homology"/>
<dbReference type="GO" id="GO:0006284">
    <property type="term" value="P:base-excision repair"/>
    <property type="evidence" value="ECO:0007669"/>
    <property type="project" value="TreeGrafter"/>
</dbReference>
<dbReference type="GO" id="GO:0046872">
    <property type="term" value="F:metal ion binding"/>
    <property type="evidence" value="ECO:0007669"/>
    <property type="project" value="UniProtKB-KW"/>
</dbReference>
<dbReference type="EMBL" id="JANVFO010000150">
    <property type="protein sequence ID" value="KAJ3709943.1"/>
    <property type="molecule type" value="Genomic_DNA"/>
</dbReference>
<keyword evidence="9" id="KW-0255">Endonuclease</keyword>
<dbReference type="Pfam" id="PF03372">
    <property type="entry name" value="Exo_endo_phos"/>
    <property type="match status" value="1"/>
</dbReference>
<feature type="domain" description="Endonuclease/exonuclease/phosphatase" evidence="8">
    <location>
        <begin position="8"/>
        <end position="210"/>
    </location>
</feature>
<feature type="binding site" evidence="6">
    <location>
        <position position="209"/>
    </location>
    <ligand>
        <name>Mg(2+)</name>
        <dbReference type="ChEBI" id="CHEBI:18420"/>
        <label>1</label>
    </ligand>
</feature>
<keyword evidence="9" id="KW-0540">Nuclease</keyword>
<dbReference type="SUPFAM" id="SSF56219">
    <property type="entry name" value="DNase I-like"/>
    <property type="match status" value="1"/>
</dbReference>
<feature type="binding site" evidence="6">
    <location>
        <position position="13"/>
    </location>
    <ligand>
        <name>Mg(2+)</name>
        <dbReference type="ChEBI" id="CHEBI:18420"/>
        <label>1</label>
    </ligand>
</feature>
<dbReference type="Proteomes" id="UP001176059">
    <property type="component" value="Unassembled WGS sequence"/>
</dbReference>
<evidence type="ECO:0000256" key="1">
    <source>
        <dbReference type="ARBA" id="ARBA00007092"/>
    </source>
</evidence>
<dbReference type="InterPro" id="IPR036691">
    <property type="entry name" value="Endo/exonu/phosph_ase_sf"/>
</dbReference>
<feature type="active site" evidence="5">
    <location>
        <position position="90"/>
    </location>
</feature>
<evidence type="ECO:0000256" key="2">
    <source>
        <dbReference type="ARBA" id="ARBA00022723"/>
    </source>
</evidence>
<feature type="binding site" evidence="6">
    <location>
        <position position="210"/>
    </location>
    <ligand>
        <name>Mg(2+)</name>
        <dbReference type="ChEBI" id="CHEBI:18420"/>
        <label>2</label>
    </ligand>
</feature>
<accession>A0AA38J6Z2</accession>
<comment type="cofactor">
    <cofactor evidence="6">
        <name>Mg(2+)</name>
        <dbReference type="ChEBI" id="CHEBI:18420"/>
    </cofactor>
    <cofactor evidence="6">
        <name>Mn(2+)</name>
        <dbReference type="ChEBI" id="CHEBI:29035"/>
    </cofactor>
    <text evidence="6">Probably binds two magnesium or manganese ions per subunit.</text>
</comment>
<evidence type="ECO:0000256" key="4">
    <source>
        <dbReference type="ARBA" id="ARBA00022842"/>
    </source>
</evidence>
<comment type="similarity">
    <text evidence="1">Belongs to the DNA repair enzymes AP/ExoA family.</text>
</comment>